<dbReference type="PANTHER" id="PTHR46136:SF1">
    <property type="entry name" value="TRANSCRIPTION FACTOR GTE11-RELATED"/>
    <property type="match status" value="1"/>
</dbReference>
<dbReference type="Pfam" id="PF00439">
    <property type="entry name" value="Bromodomain"/>
    <property type="match status" value="1"/>
</dbReference>
<evidence type="ECO:0000256" key="2">
    <source>
        <dbReference type="PROSITE-ProRule" id="PRU00035"/>
    </source>
</evidence>
<dbReference type="RefSeq" id="XP_001580510.1">
    <property type="nucleotide sequence ID" value="XM_001580460.1"/>
</dbReference>
<keyword evidence="5" id="KW-1185">Reference proteome</keyword>
<dbReference type="SMR" id="A2DJD7"/>
<dbReference type="KEGG" id="tva:5465052"/>
<dbReference type="InterPro" id="IPR036427">
    <property type="entry name" value="Bromodomain-like_sf"/>
</dbReference>
<dbReference type="SUPFAM" id="SSF47370">
    <property type="entry name" value="Bromodomain"/>
    <property type="match status" value="1"/>
</dbReference>
<dbReference type="InterPro" id="IPR001487">
    <property type="entry name" value="Bromodomain"/>
</dbReference>
<dbReference type="AlphaFoldDB" id="A2DJD7"/>
<evidence type="ECO:0000259" key="3">
    <source>
        <dbReference type="PROSITE" id="PS50014"/>
    </source>
</evidence>
<sequence length="197" mass="22536">MFSRPIDPEKDGAPDYYEVIKNPQDLGTIRQKLLDRKYTRMEDWISDIRLVWSNSIQYNGELSFIADIARFLSKIFIKQLLEIGHANVSEWSQAVTDYYDKITKQLTNSPEILAKYYSKYDFTKKSSSSDLKDLADNGLFSSSSEILHVLQILALSGVNIDSQKDDLSIDLTQLPESAIDGISNYIKDLKRKKKPGK</sequence>
<dbReference type="PANTHER" id="PTHR46136">
    <property type="entry name" value="TRANSCRIPTION FACTOR GTE8"/>
    <property type="match status" value="1"/>
</dbReference>
<dbReference type="PROSITE" id="PS50014">
    <property type="entry name" value="BROMODOMAIN_2"/>
    <property type="match status" value="1"/>
</dbReference>
<dbReference type="Gene3D" id="1.20.920.10">
    <property type="entry name" value="Bromodomain-like"/>
    <property type="match status" value="1"/>
</dbReference>
<dbReference type="STRING" id="5722.A2DJD7"/>
<gene>
    <name evidence="4" type="ORF">TVAG_136550</name>
</gene>
<dbReference type="PRINTS" id="PR00503">
    <property type="entry name" value="BROMODOMAIN"/>
</dbReference>
<dbReference type="SMART" id="SM00297">
    <property type="entry name" value="BROMO"/>
    <property type="match status" value="1"/>
</dbReference>
<reference evidence="4" key="2">
    <citation type="journal article" date="2007" name="Science">
        <title>Draft genome sequence of the sexually transmitted pathogen Trichomonas vaginalis.</title>
        <authorList>
            <person name="Carlton J.M."/>
            <person name="Hirt R.P."/>
            <person name="Silva J.C."/>
            <person name="Delcher A.L."/>
            <person name="Schatz M."/>
            <person name="Zhao Q."/>
            <person name="Wortman J.R."/>
            <person name="Bidwell S.L."/>
            <person name="Alsmark U.C.M."/>
            <person name="Besteiro S."/>
            <person name="Sicheritz-Ponten T."/>
            <person name="Noel C.J."/>
            <person name="Dacks J.B."/>
            <person name="Foster P.G."/>
            <person name="Simillion C."/>
            <person name="Van de Peer Y."/>
            <person name="Miranda-Saavedra D."/>
            <person name="Barton G.J."/>
            <person name="Westrop G.D."/>
            <person name="Mueller S."/>
            <person name="Dessi D."/>
            <person name="Fiori P.L."/>
            <person name="Ren Q."/>
            <person name="Paulsen I."/>
            <person name="Zhang H."/>
            <person name="Bastida-Corcuera F.D."/>
            <person name="Simoes-Barbosa A."/>
            <person name="Brown M.T."/>
            <person name="Hayes R.D."/>
            <person name="Mukherjee M."/>
            <person name="Okumura C.Y."/>
            <person name="Schneider R."/>
            <person name="Smith A.J."/>
            <person name="Vanacova S."/>
            <person name="Villalvazo M."/>
            <person name="Haas B.J."/>
            <person name="Pertea M."/>
            <person name="Feldblyum T.V."/>
            <person name="Utterback T.R."/>
            <person name="Shu C.L."/>
            <person name="Osoegawa K."/>
            <person name="de Jong P.J."/>
            <person name="Hrdy I."/>
            <person name="Horvathova L."/>
            <person name="Zubacova Z."/>
            <person name="Dolezal P."/>
            <person name="Malik S.B."/>
            <person name="Logsdon J.M. Jr."/>
            <person name="Henze K."/>
            <person name="Gupta A."/>
            <person name="Wang C.C."/>
            <person name="Dunne R.L."/>
            <person name="Upcroft J.A."/>
            <person name="Upcroft P."/>
            <person name="White O."/>
            <person name="Salzberg S.L."/>
            <person name="Tang P."/>
            <person name="Chiu C.-H."/>
            <person name="Lee Y.-S."/>
            <person name="Embley T.M."/>
            <person name="Coombs G.H."/>
            <person name="Mottram J.C."/>
            <person name="Tachezy J."/>
            <person name="Fraser-Liggett C.M."/>
            <person name="Johnson P.J."/>
        </authorList>
    </citation>
    <scope>NUCLEOTIDE SEQUENCE [LARGE SCALE GENOMIC DNA]</scope>
    <source>
        <strain evidence="4">G3</strain>
    </source>
</reference>
<dbReference type="eggNOG" id="KOG1474">
    <property type="taxonomic scope" value="Eukaryota"/>
</dbReference>
<dbReference type="InterPro" id="IPR052442">
    <property type="entry name" value="Env_Response_Regulator"/>
</dbReference>
<organism evidence="4 5">
    <name type="scientific">Trichomonas vaginalis (strain ATCC PRA-98 / G3)</name>
    <dbReference type="NCBI Taxonomy" id="412133"/>
    <lineage>
        <taxon>Eukaryota</taxon>
        <taxon>Metamonada</taxon>
        <taxon>Parabasalia</taxon>
        <taxon>Trichomonadida</taxon>
        <taxon>Trichomonadidae</taxon>
        <taxon>Trichomonas</taxon>
    </lineage>
</organism>
<dbReference type="CDD" id="cd04369">
    <property type="entry name" value="Bromodomain"/>
    <property type="match status" value="1"/>
</dbReference>
<reference evidence="4" key="1">
    <citation type="submission" date="2006-10" db="EMBL/GenBank/DDBJ databases">
        <authorList>
            <person name="Amadeo P."/>
            <person name="Zhao Q."/>
            <person name="Wortman J."/>
            <person name="Fraser-Liggett C."/>
            <person name="Carlton J."/>
        </authorList>
    </citation>
    <scope>NUCLEOTIDE SEQUENCE</scope>
    <source>
        <strain evidence="4">G3</strain>
    </source>
</reference>
<dbReference type="OrthoDB" id="21449at2759"/>
<accession>A2DJD7</accession>
<dbReference type="VEuPathDB" id="TrichDB:TVAGG3_0543300"/>
<dbReference type="Proteomes" id="UP000001542">
    <property type="component" value="Unassembled WGS sequence"/>
</dbReference>
<evidence type="ECO:0000256" key="1">
    <source>
        <dbReference type="ARBA" id="ARBA00023117"/>
    </source>
</evidence>
<dbReference type="VEuPathDB" id="TrichDB:TVAG_136550"/>
<protein>
    <submittedName>
        <fullName evidence="4">Bromodomain containing protein</fullName>
    </submittedName>
</protein>
<dbReference type="InParanoid" id="A2DJD7"/>
<evidence type="ECO:0000313" key="5">
    <source>
        <dbReference type="Proteomes" id="UP000001542"/>
    </source>
</evidence>
<keyword evidence="1 2" id="KW-0103">Bromodomain</keyword>
<name>A2DJD7_TRIV3</name>
<proteinExistence type="predicted"/>
<feature type="domain" description="Bromo" evidence="3">
    <location>
        <begin position="1"/>
        <end position="66"/>
    </location>
</feature>
<evidence type="ECO:0000313" key="4">
    <source>
        <dbReference type="EMBL" id="EAY19524.1"/>
    </source>
</evidence>
<dbReference type="EMBL" id="DS113207">
    <property type="protein sequence ID" value="EAY19524.1"/>
    <property type="molecule type" value="Genomic_DNA"/>
</dbReference>